<gene>
    <name evidence="9" type="primary">RGT1</name>
    <name evidence="9" type="ORF">C6P45_004043</name>
</gene>
<feature type="region of interest" description="Disordered" evidence="7">
    <location>
        <begin position="136"/>
        <end position="186"/>
    </location>
</feature>
<keyword evidence="2" id="KW-0862">Zinc</keyword>
<dbReference type="Proteomes" id="UP000750334">
    <property type="component" value="Unassembled WGS sequence"/>
</dbReference>
<feature type="compositionally biased region" description="Polar residues" evidence="7">
    <location>
        <begin position="576"/>
        <end position="585"/>
    </location>
</feature>
<dbReference type="GO" id="GO:0000981">
    <property type="term" value="F:DNA-binding transcription factor activity, RNA polymerase II-specific"/>
    <property type="evidence" value="ECO:0007669"/>
    <property type="project" value="InterPro"/>
</dbReference>
<feature type="compositionally biased region" description="Low complexity" evidence="7">
    <location>
        <begin position="532"/>
        <end position="566"/>
    </location>
</feature>
<dbReference type="InterPro" id="IPR001138">
    <property type="entry name" value="Zn2Cys6_DnaBD"/>
</dbReference>
<dbReference type="SUPFAM" id="SSF57701">
    <property type="entry name" value="Zn2/Cys6 DNA-binding domain"/>
    <property type="match status" value="1"/>
</dbReference>
<dbReference type="Gene3D" id="4.10.240.10">
    <property type="entry name" value="Zn(2)-C6 fungal-type DNA-binding domain"/>
    <property type="match status" value="1"/>
</dbReference>
<accession>A0A9P6WCE7</accession>
<dbReference type="PANTHER" id="PTHR31668:SF26">
    <property type="entry name" value="GLUCOSE TRANSPORT TRANSCRIPTION REGULATOR RGT1-RELATED"/>
    <property type="match status" value="1"/>
</dbReference>
<keyword evidence="5" id="KW-0804">Transcription</keyword>
<evidence type="ECO:0000256" key="1">
    <source>
        <dbReference type="ARBA" id="ARBA00022723"/>
    </source>
</evidence>
<reference evidence="9 10" key="1">
    <citation type="submission" date="2020-11" db="EMBL/GenBank/DDBJ databases">
        <title>Kefir isolates.</title>
        <authorList>
            <person name="Marcisauskas S."/>
            <person name="Kim Y."/>
            <person name="Blasche S."/>
        </authorList>
    </citation>
    <scope>NUCLEOTIDE SEQUENCE [LARGE SCALE GENOMIC DNA]</scope>
    <source>
        <strain evidence="9 10">OG2</strain>
    </source>
</reference>
<evidence type="ECO:0000313" key="10">
    <source>
        <dbReference type="Proteomes" id="UP000750334"/>
    </source>
</evidence>
<feature type="domain" description="Zn(2)-C6 fungal-type" evidence="8">
    <location>
        <begin position="33"/>
        <end position="65"/>
    </location>
</feature>
<feature type="compositionally biased region" description="Low complexity" evidence="7">
    <location>
        <begin position="267"/>
        <end position="293"/>
    </location>
</feature>
<feature type="compositionally biased region" description="Basic and acidic residues" evidence="7">
    <location>
        <begin position="490"/>
        <end position="505"/>
    </location>
</feature>
<dbReference type="Pfam" id="PF00172">
    <property type="entry name" value="Zn_clus"/>
    <property type="match status" value="1"/>
</dbReference>
<proteinExistence type="predicted"/>
<keyword evidence="4" id="KW-0238">DNA-binding</keyword>
<feature type="compositionally biased region" description="Low complexity" evidence="7">
    <location>
        <begin position="586"/>
        <end position="601"/>
    </location>
</feature>
<dbReference type="PROSITE" id="PS00463">
    <property type="entry name" value="ZN2_CY6_FUNGAL_1"/>
    <property type="match status" value="1"/>
</dbReference>
<keyword evidence="6" id="KW-0539">Nucleus</keyword>
<comment type="caution">
    <text evidence="9">The sequence shown here is derived from an EMBL/GenBank/DDBJ whole genome shotgun (WGS) entry which is preliminary data.</text>
</comment>
<dbReference type="InterPro" id="IPR050797">
    <property type="entry name" value="Carb_Metab_Trans_Reg"/>
</dbReference>
<protein>
    <submittedName>
        <fullName evidence="9">Glucose-responsive transcription factor</fullName>
    </submittedName>
</protein>
<feature type="region of interest" description="Disordered" evidence="7">
    <location>
        <begin position="266"/>
        <end position="293"/>
    </location>
</feature>
<feature type="compositionally biased region" description="Low complexity" evidence="7">
    <location>
        <begin position="170"/>
        <end position="180"/>
    </location>
</feature>
<keyword evidence="10" id="KW-1185">Reference proteome</keyword>
<evidence type="ECO:0000256" key="4">
    <source>
        <dbReference type="ARBA" id="ARBA00023125"/>
    </source>
</evidence>
<keyword evidence="3" id="KW-0805">Transcription regulation</keyword>
<dbReference type="PANTHER" id="PTHR31668">
    <property type="entry name" value="GLUCOSE TRANSPORT TRANSCRIPTION REGULATOR RGT1-RELATED-RELATED"/>
    <property type="match status" value="1"/>
</dbReference>
<evidence type="ECO:0000256" key="7">
    <source>
        <dbReference type="SAM" id="MobiDB-lite"/>
    </source>
</evidence>
<dbReference type="SMART" id="SM00066">
    <property type="entry name" value="GAL4"/>
    <property type="match status" value="1"/>
</dbReference>
<evidence type="ECO:0000256" key="6">
    <source>
        <dbReference type="ARBA" id="ARBA00023242"/>
    </source>
</evidence>
<feature type="region of interest" description="Disordered" evidence="7">
    <location>
        <begin position="531"/>
        <end position="601"/>
    </location>
</feature>
<evidence type="ECO:0000256" key="3">
    <source>
        <dbReference type="ARBA" id="ARBA00023015"/>
    </source>
</evidence>
<feature type="region of interest" description="Disordered" evidence="7">
    <location>
        <begin position="490"/>
        <end position="514"/>
    </location>
</feature>
<dbReference type="OrthoDB" id="5426978at2759"/>
<keyword evidence="1" id="KW-0479">Metal-binding</keyword>
<evidence type="ECO:0000256" key="2">
    <source>
        <dbReference type="ARBA" id="ARBA00022833"/>
    </source>
</evidence>
<feature type="region of interest" description="Disordered" evidence="7">
    <location>
        <begin position="1113"/>
        <end position="1134"/>
    </location>
</feature>
<name>A0A9P6WCE7_MAUEX</name>
<evidence type="ECO:0000313" key="9">
    <source>
        <dbReference type="EMBL" id="KAG0669199.1"/>
    </source>
</evidence>
<evidence type="ECO:0000256" key="5">
    <source>
        <dbReference type="ARBA" id="ARBA00023163"/>
    </source>
</evidence>
<feature type="region of interest" description="Disordered" evidence="7">
    <location>
        <begin position="1"/>
        <end position="30"/>
    </location>
</feature>
<feature type="compositionally biased region" description="Low complexity" evidence="7">
    <location>
        <begin position="705"/>
        <end position="717"/>
    </location>
</feature>
<dbReference type="InterPro" id="IPR036864">
    <property type="entry name" value="Zn2-C6_fun-type_DNA-bd_sf"/>
</dbReference>
<organism evidence="9 10">
    <name type="scientific">Maudiozyma exigua</name>
    <name type="common">Yeast</name>
    <name type="synonym">Kazachstania exigua</name>
    <dbReference type="NCBI Taxonomy" id="34358"/>
    <lineage>
        <taxon>Eukaryota</taxon>
        <taxon>Fungi</taxon>
        <taxon>Dikarya</taxon>
        <taxon>Ascomycota</taxon>
        <taxon>Saccharomycotina</taxon>
        <taxon>Saccharomycetes</taxon>
        <taxon>Saccharomycetales</taxon>
        <taxon>Saccharomycetaceae</taxon>
        <taxon>Maudiozyma</taxon>
    </lineage>
</organism>
<dbReference type="GO" id="GO:0008270">
    <property type="term" value="F:zinc ion binding"/>
    <property type="evidence" value="ECO:0007669"/>
    <property type="project" value="InterPro"/>
</dbReference>
<dbReference type="EMBL" id="PUHR01000048">
    <property type="protein sequence ID" value="KAG0669199.1"/>
    <property type="molecule type" value="Genomic_DNA"/>
</dbReference>
<feature type="compositionally biased region" description="Polar residues" evidence="7">
    <location>
        <begin position="718"/>
        <end position="730"/>
    </location>
</feature>
<evidence type="ECO:0000259" key="8">
    <source>
        <dbReference type="PROSITE" id="PS50048"/>
    </source>
</evidence>
<dbReference type="CDD" id="cd00067">
    <property type="entry name" value="GAL4"/>
    <property type="match status" value="1"/>
</dbReference>
<sequence length="1299" mass="145067">MALASKTPHDDTRYNNTNTEKAMNKKRTKASRACDQCRKKKIKCDYNDTKAICTHCSRNNEACTFERVPLKRGPSKGYHKNTTKKNKNNSTVVNDTGVNSINSLVPSNNLNTITSVFNNTNNESLNLLDQNNTNTGNKIIPRTPSRSNSTSILLPPLSQYMPPSAGGRSGSTTGSNINTNHDSIYQGTTNNNVINTTNNSTSNNNNFGVLNMNSSALPNFNLGQQQFWKVPYHEFSHQRKGSIDSLSSDISVRNVNHQDQFFMNTANQQNGTTSINNNNSNKKNSTPGYNNSIGSGSTTGSNYWSFFKSTANNNNSNTIKQTNNNNINNNVIGTNLNNLNTSNDDTQSERSRGSSLIPSILRQTSNSIIMGQPQLPPPSSSPALQPQNTYSYFQFQQQQLQSLNNTNGNNNTNTNNTNSITNASNTNYNPSINMFSQYATTGFQSRNNSITSDAMSPSSPAIYQSNLKQNTIQGNVETDNKIQQQTLHNRNENIDYNKNNTKRELSPSNNGLRNVKIHRNSSVASIDSLISNNDVDTNNNNIKSSRNGSNSINGDSVVSDSSVPKPDLNKKKNDNTVQQSDTTISAAATNTPNTNTNTNATNIRSSGNIILYGQISDIELIDIYYEFIHVGFPIIPLNKRTLTNAVLLINTQPISSIHELNNYVILWFRNSLELLVRVALKKENQNEQFFDNNFINPFDKFRNSSAHHNNNSNSNNAGPTNPGSGIKQNGLETDENLQMKSLFEVQSIFIAALNECFQKIVDVHPKFRENRDIISPKIKIIYLSTFLILNYILGYVGYDNSFVLGMSVTIFNEFNLYKLLILPNDDKSGYSSIFRGSYNDKSTGSIDSSVDENERRDNLRFEKETLIVFKRLYISLIIFDSLQSCTFGGPKLLNVSIDNHMINSIFKNSDDDISRKWSLDEDPVRLQIILQNLKLGVLLSQLSMNKISLKCFNNSKNADLKNLIWLPDRMKKCVENWTKENESDALPHHVVDHKQRNSEASIASNISDITTVAALFSAVIQTKQYLINYLISINEKNDPHFNMTIDMTEVIADTLCSLLKQILKLLTLIMRTNSINSIDPNNKPSISRSASHLGAHTNTNVDDNTEPAVPSIPTVNSMTMNASTPNIPPSGRSTTPITNDFYQKLLGLDGDGTNSSGSNKGMISPFGISIYHELYNMTNIIKQLPTVLIRVVMKISYTDNMKAQAQVVKLSNSLNEVVQIVSLLGLLKPFKMFESESLKEKTLTMDGEFHPDLSLKWKYINKNDDIYANVDVASNEWIISRFIDVGWMLLDDAELGWYQ</sequence>
<dbReference type="PROSITE" id="PS50048">
    <property type="entry name" value="ZN2_CY6_FUNGAL_2"/>
    <property type="match status" value="1"/>
</dbReference>
<dbReference type="GO" id="GO:0003677">
    <property type="term" value="F:DNA binding"/>
    <property type="evidence" value="ECO:0007669"/>
    <property type="project" value="UniProtKB-KW"/>
</dbReference>
<feature type="region of interest" description="Disordered" evidence="7">
    <location>
        <begin position="705"/>
        <end position="730"/>
    </location>
</feature>